<name>X7YPF4_MYCXE</name>
<dbReference type="InterPro" id="IPR053146">
    <property type="entry name" value="QDO-like"/>
</dbReference>
<sequence length="169" mass="17884">MGHDPSQRRFVARSSDSRPEVQQAVWFLGALVRIRAGGDATAGSLAVLEHQGERGYNSPMHRHLADEETFFVIDGEVRIEVGGDMHLAGAGAVAFLPRQRPHGFVVTSAQARFLTLHTPAGFDRFALAAGAPVSTTDTMPPEMVPSDPAALAAMASSYGIEVVGPPPAL</sequence>
<dbReference type="PANTHER" id="PTHR36440">
    <property type="entry name" value="PUTATIVE (AFU_ORTHOLOGUE AFUA_8G07350)-RELATED"/>
    <property type="match status" value="1"/>
</dbReference>
<proteinExistence type="predicted"/>
<gene>
    <name evidence="2" type="ORF">I553_10051</name>
</gene>
<reference evidence="2" key="1">
    <citation type="submission" date="2014-01" db="EMBL/GenBank/DDBJ databases">
        <authorList>
            <person name="Brown-Elliot B."/>
            <person name="Wallace R."/>
            <person name="Lenaerts A."/>
            <person name="Ordway D."/>
            <person name="DeGroote M.A."/>
            <person name="Parker T."/>
            <person name="Sizemore C."/>
            <person name="Tallon L.J."/>
            <person name="Sadzewicz L.K."/>
            <person name="Sengamalay N."/>
            <person name="Fraser C.M."/>
            <person name="Hine E."/>
            <person name="Shefchek K.A."/>
            <person name="Das S.P."/>
            <person name="Tettelin H."/>
        </authorList>
    </citation>
    <scope>NUCLEOTIDE SEQUENCE [LARGE SCALE GENOMIC DNA]</scope>
    <source>
        <strain evidence="2">4042</strain>
    </source>
</reference>
<evidence type="ECO:0000259" key="1">
    <source>
        <dbReference type="Pfam" id="PF07883"/>
    </source>
</evidence>
<comment type="caution">
    <text evidence="2">The sequence shown here is derived from an EMBL/GenBank/DDBJ whole genome shotgun (WGS) entry which is preliminary data.</text>
</comment>
<dbReference type="AlphaFoldDB" id="X7YPF4"/>
<dbReference type="PATRIC" id="fig|1299334.3.peg.9540"/>
<accession>X7YPF4</accession>
<protein>
    <submittedName>
        <fullName evidence="2">Cupin domain protein</fullName>
    </submittedName>
</protein>
<dbReference type="SUPFAM" id="SSF51182">
    <property type="entry name" value="RmlC-like cupins"/>
    <property type="match status" value="1"/>
</dbReference>
<dbReference type="Gene3D" id="2.60.120.10">
    <property type="entry name" value="Jelly Rolls"/>
    <property type="match status" value="1"/>
</dbReference>
<dbReference type="EMBL" id="JAOB01000090">
    <property type="protein sequence ID" value="EUA08994.1"/>
    <property type="molecule type" value="Genomic_DNA"/>
</dbReference>
<dbReference type="InterPro" id="IPR011051">
    <property type="entry name" value="RmlC_Cupin_sf"/>
</dbReference>
<dbReference type="InterPro" id="IPR014710">
    <property type="entry name" value="RmlC-like_jellyroll"/>
</dbReference>
<feature type="domain" description="Cupin type-2" evidence="1">
    <location>
        <begin position="57"/>
        <end position="115"/>
    </location>
</feature>
<evidence type="ECO:0000313" key="2">
    <source>
        <dbReference type="EMBL" id="EUA08994.1"/>
    </source>
</evidence>
<dbReference type="Pfam" id="PF07883">
    <property type="entry name" value="Cupin_2"/>
    <property type="match status" value="1"/>
</dbReference>
<dbReference type="InterPro" id="IPR013096">
    <property type="entry name" value="Cupin_2"/>
</dbReference>
<dbReference type="PANTHER" id="PTHR36440:SF1">
    <property type="entry name" value="PUTATIVE (AFU_ORTHOLOGUE AFUA_8G07350)-RELATED"/>
    <property type="match status" value="1"/>
</dbReference>
<organism evidence="2">
    <name type="scientific">Mycobacterium xenopi 4042</name>
    <dbReference type="NCBI Taxonomy" id="1299334"/>
    <lineage>
        <taxon>Bacteria</taxon>
        <taxon>Bacillati</taxon>
        <taxon>Actinomycetota</taxon>
        <taxon>Actinomycetes</taxon>
        <taxon>Mycobacteriales</taxon>
        <taxon>Mycobacteriaceae</taxon>
        <taxon>Mycobacterium</taxon>
    </lineage>
</organism>